<organism evidence="2 3">
    <name type="scientific">Heliorestis convoluta</name>
    <dbReference type="NCBI Taxonomy" id="356322"/>
    <lineage>
        <taxon>Bacteria</taxon>
        <taxon>Bacillati</taxon>
        <taxon>Bacillota</taxon>
        <taxon>Clostridia</taxon>
        <taxon>Eubacteriales</taxon>
        <taxon>Heliobacteriaceae</taxon>
        <taxon>Heliorestis</taxon>
    </lineage>
</organism>
<dbReference type="AlphaFoldDB" id="A0A5Q2N431"/>
<accession>A0A5Q2N431</accession>
<proteinExistence type="predicted"/>
<protein>
    <submittedName>
        <fullName evidence="2">Transposase domain protein</fullName>
    </submittedName>
</protein>
<name>A0A5Q2N431_9FIRM</name>
<dbReference type="EMBL" id="CP045875">
    <property type="protein sequence ID" value="QGG48062.1"/>
    <property type="molecule type" value="Genomic_DNA"/>
</dbReference>
<sequence length="68" mass="8019">MIKVDTYKYIKDLHIKERKSIRYISRETGLSRQTIRKILYGSVEEATQYKRNVPPPAPPSKEQREVGQ</sequence>
<dbReference type="Proteomes" id="UP000366051">
    <property type="component" value="Chromosome"/>
</dbReference>
<gene>
    <name evidence="2" type="ORF">FTV88_1964</name>
</gene>
<dbReference type="Gene3D" id="1.10.10.60">
    <property type="entry name" value="Homeodomain-like"/>
    <property type="match status" value="1"/>
</dbReference>
<dbReference type="RefSeq" id="WP_153725325.1">
    <property type="nucleotide sequence ID" value="NZ_CP045875.1"/>
</dbReference>
<feature type="region of interest" description="Disordered" evidence="1">
    <location>
        <begin position="47"/>
        <end position="68"/>
    </location>
</feature>
<evidence type="ECO:0000313" key="3">
    <source>
        <dbReference type="Proteomes" id="UP000366051"/>
    </source>
</evidence>
<keyword evidence="3" id="KW-1185">Reference proteome</keyword>
<dbReference type="KEGG" id="hcv:FTV88_1964"/>
<evidence type="ECO:0000256" key="1">
    <source>
        <dbReference type="SAM" id="MobiDB-lite"/>
    </source>
</evidence>
<evidence type="ECO:0000313" key="2">
    <source>
        <dbReference type="EMBL" id="QGG48062.1"/>
    </source>
</evidence>
<reference evidence="3" key="1">
    <citation type="submission" date="2019-11" db="EMBL/GenBank/DDBJ databases">
        <title>Genome sequence of Heliorestis convoluta strain HH, an alkaliphilic and minimalistic phototrophic bacterium from a soda lake in Egypt.</title>
        <authorList>
            <person name="Dewey E.D."/>
            <person name="Stokes L.M."/>
            <person name="Burchell B.M."/>
            <person name="Shaffer K.N."/>
            <person name="Huntington A.M."/>
            <person name="Baker J.M."/>
            <person name="Nadendla S."/>
            <person name="Giglio M.G."/>
            <person name="Touchman J.W."/>
            <person name="Blankenship R.E."/>
            <person name="Madigan M.T."/>
            <person name="Sattley W.M."/>
        </authorList>
    </citation>
    <scope>NUCLEOTIDE SEQUENCE [LARGE SCALE GENOMIC DNA]</scope>
    <source>
        <strain evidence="3">HH</strain>
    </source>
</reference>
<dbReference type="OrthoDB" id="3193769at2"/>